<comment type="caution">
    <text evidence="1">The sequence shown here is derived from an EMBL/GenBank/DDBJ whole genome shotgun (WGS) entry which is preliminary data.</text>
</comment>
<evidence type="ECO:0000313" key="2">
    <source>
        <dbReference type="Proteomes" id="UP001165065"/>
    </source>
</evidence>
<organism evidence="1 2">
    <name type="scientific">Triparma columacea</name>
    <dbReference type="NCBI Taxonomy" id="722753"/>
    <lineage>
        <taxon>Eukaryota</taxon>
        <taxon>Sar</taxon>
        <taxon>Stramenopiles</taxon>
        <taxon>Ochrophyta</taxon>
        <taxon>Bolidophyceae</taxon>
        <taxon>Parmales</taxon>
        <taxon>Triparmaceae</taxon>
        <taxon>Triparma</taxon>
    </lineage>
</organism>
<protein>
    <submittedName>
        <fullName evidence="1">Uncharacterized protein</fullName>
    </submittedName>
</protein>
<name>A0A9W7GGE3_9STRA</name>
<keyword evidence="2" id="KW-1185">Reference proteome</keyword>
<accession>A0A9W7GGE3</accession>
<gene>
    <name evidence="1" type="ORF">TrCOL_g1516</name>
</gene>
<dbReference type="EMBL" id="BRYA01001485">
    <property type="protein sequence ID" value="GMI44540.1"/>
    <property type="molecule type" value="Genomic_DNA"/>
</dbReference>
<proteinExistence type="predicted"/>
<reference evidence="2" key="1">
    <citation type="journal article" date="2023" name="Commun. Biol.">
        <title>Genome analysis of Parmales, the sister group of diatoms, reveals the evolutionary specialization of diatoms from phago-mixotrophs to photoautotrophs.</title>
        <authorList>
            <person name="Ban H."/>
            <person name="Sato S."/>
            <person name="Yoshikawa S."/>
            <person name="Yamada K."/>
            <person name="Nakamura Y."/>
            <person name="Ichinomiya M."/>
            <person name="Sato N."/>
            <person name="Blanc-Mathieu R."/>
            <person name="Endo H."/>
            <person name="Kuwata A."/>
            <person name="Ogata H."/>
        </authorList>
    </citation>
    <scope>NUCLEOTIDE SEQUENCE [LARGE SCALE GENOMIC DNA]</scope>
</reference>
<dbReference type="AlphaFoldDB" id="A0A9W7GGE3"/>
<dbReference type="OrthoDB" id="200232at2759"/>
<sequence>MDRPSSPKTNTQNIDGFQVEQFETFPIPATPFSAKSMVSTDLPAFLSICQPVDTDLDFSQDFSQSQASADPLQITSSIPGAQGNILDHITAAPADVALTPEAKIAPETILSTERPKRSNAGRHSGRELTIPVNYPRKARRRAYHKKCVHGKRASRCAECGGSEICVHKRIRISCRECGGASICEHNRQRNRCKDCGGSQICHHGKERNRCKDCGGSQICIHKRVKGTCRECKGSQICEHDKRRSRCKLCKEKKLLTEQVKTVGPASSSSTIEVGTGAAKPGSDTVVHTLLAPVSETTIKASVSGPVNTSANNDTFANIFAPKEE</sequence>
<dbReference type="Proteomes" id="UP001165065">
    <property type="component" value="Unassembled WGS sequence"/>
</dbReference>
<evidence type="ECO:0000313" key="1">
    <source>
        <dbReference type="EMBL" id="GMI44540.1"/>
    </source>
</evidence>